<feature type="transmembrane region" description="Helical" evidence="6">
    <location>
        <begin position="300"/>
        <end position="319"/>
    </location>
</feature>
<evidence type="ECO:0000256" key="1">
    <source>
        <dbReference type="ARBA" id="ARBA00004651"/>
    </source>
</evidence>
<evidence type="ECO:0000256" key="3">
    <source>
        <dbReference type="ARBA" id="ARBA00022692"/>
    </source>
</evidence>
<dbReference type="Proteomes" id="UP001501057">
    <property type="component" value="Unassembled WGS sequence"/>
</dbReference>
<name>A0ABN2JPB6_9ACTN</name>
<accession>A0ABN2JPB6</accession>
<feature type="transmembrane region" description="Helical" evidence="6">
    <location>
        <begin position="267"/>
        <end position="288"/>
    </location>
</feature>
<evidence type="ECO:0000256" key="6">
    <source>
        <dbReference type="SAM" id="Phobius"/>
    </source>
</evidence>
<dbReference type="InterPro" id="IPR013525">
    <property type="entry name" value="ABC2_TM"/>
</dbReference>
<keyword evidence="3 6" id="KW-0812">Transmembrane</keyword>
<organism evidence="8 9">
    <name type="scientific">Aeromicrobium alkaliterrae</name>
    <dbReference type="NCBI Taxonomy" id="302168"/>
    <lineage>
        <taxon>Bacteria</taxon>
        <taxon>Bacillati</taxon>
        <taxon>Actinomycetota</taxon>
        <taxon>Actinomycetes</taxon>
        <taxon>Propionibacteriales</taxon>
        <taxon>Nocardioidaceae</taxon>
        <taxon>Aeromicrobium</taxon>
    </lineage>
</organism>
<keyword evidence="9" id="KW-1185">Reference proteome</keyword>
<evidence type="ECO:0000313" key="8">
    <source>
        <dbReference type="EMBL" id="GAA1733701.1"/>
    </source>
</evidence>
<dbReference type="EMBL" id="BAAAME010000002">
    <property type="protein sequence ID" value="GAA1733701.1"/>
    <property type="molecule type" value="Genomic_DNA"/>
</dbReference>
<comment type="subcellular location">
    <subcellularLocation>
        <location evidence="1">Cell membrane</location>
        <topology evidence="1">Multi-pass membrane protein</topology>
    </subcellularLocation>
</comment>
<proteinExistence type="predicted"/>
<feature type="transmembrane region" description="Helical" evidence="6">
    <location>
        <begin position="178"/>
        <end position="199"/>
    </location>
</feature>
<sequence>MSTSTPARGAWRLVAEREISTRVREKSFIIGVLVTVVLVAGAVVAASLLSGRASTSDIAVVGPEASAIVQTADGGAIATSDNTSFEAQEYNTADEAEAAVRDEKVDAALVPADDGGFRIIGLTEVDSTTEQALTAAVSETVLQANAAQLDVDLSELSAGTTATTSVLEPAPEDDGGRYAVATVMVILFLLTVMIFGLQIAQSVTQEKESRVVEILAAAVPIRALLWGKIAGNTALALGQVVLVVVAGVGAALAMGETDFLGDVGWSLVWFLVLFLLGFIAMATLWAVAGSLAARVQDINSTTLPIQGLLFVPYLAVFMGNDTMTEVFSMIPISATMVMPMRLATETVPVWQLGVAIGGTIIAAALLVKLGVRIYERSLLRTGNKLGYREALSLSAD</sequence>
<reference evidence="8 9" key="1">
    <citation type="journal article" date="2019" name="Int. J. Syst. Evol. Microbiol.">
        <title>The Global Catalogue of Microorganisms (GCM) 10K type strain sequencing project: providing services to taxonomists for standard genome sequencing and annotation.</title>
        <authorList>
            <consortium name="The Broad Institute Genomics Platform"/>
            <consortium name="The Broad Institute Genome Sequencing Center for Infectious Disease"/>
            <person name="Wu L."/>
            <person name="Ma J."/>
        </authorList>
    </citation>
    <scope>NUCLEOTIDE SEQUENCE [LARGE SCALE GENOMIC DNA]</scope>
    <source>
        <strain evidence="8 9">JCM 13518</strain>
    </source>
</reference>
<keyword evidence="5 6" id="KW-0472">Membrane</keyword>
<feature type="transmembrane region" description="Helical" evidence="6">
    <location>
        <begin position="349"/>
        <end position="371"/>
    </location>
</feature>
<evidence type="ECO:0000313" key="9">
    <source>
        <dbReference type="Proteomes" id="UP001501057"/>
    </source>
</evidence>
<dbReference type="PANTHER" id="PTHR30294:SF29">
    <property type="entry name" value="MULTIDRUG ABC TRANSPORTER PERMEASE YBHS-RELATED"/>
    <property type="match status" value="1"/>
</dbReference>
<gene>
    <name evidence="8" type="ORF">GCM10009710_13010</name>
</gene>
<comment type="caution">
    <text evidence="8">The sequence shown here is derived from an EMBL/GenBank/DDBJ whole genome shotgun (WGS) entry which is preliminary data.</text>
</comment>
<keyword evidence="4 6" id="KW-1133">Transmembrane helix</keyword>
<protein>
    <submittedName>
        <fullName evidence="8">ABC transporter permease</fullName>
    </submittedName>
</protein>
<feature type="transmembrane region" description="Helical" evidence="6">
    <location>
        <begin position="235"/>
        <end position="255"/>
    </location>
</feature>
<dbReference type="Pfam" id="PF12698">
    <property type="entry name" value="ABC2_membrane_3"/>
    <property type="match status" value="1"/>
</dbReference>
<evidence type="ECO:0000256" key="4">
    <source>
        <dbReference type="ARBA" id="ARBA00022989"/>
    </source>
</evidence>
<dbReference type="PANTHER" id="PTHR30294">
    <property type="entry name" value="MEMBRANE COMPONENT OF ABC TRANSPORTER YHHJ-RELATED"/>
    <property type="match status" value="1"/>
</dbReference>
<dbReference type="InterPro" id="IPR051449">
    <property type="entry name" value="ABC-2_transporter_component"/>
</dbReference>
<evidence type="ECO:0000256" key="5">
    <source>
        <dbReference type="ARBA" id="ARBA00023136"/>
    </source>
</evidence>
<feature type="transmembrane region" description="Helical" evidence="6">
    <location>
        <begin position="27"/>
        <end position="49"/>
    </location>
</feature>
<keyword evidence="2" id="KW-1003">Cell membrane</keyword>
<feature type="domain" description="ABC-2 type transporter transmembrane" evidence="7">
    <location>
        <begin position="26"/>
        <end position="370"/>
    </location>
</feature>
<dbReference type="RefSeq" id="WP_344198978.1">
    <property type="nucleotide sequence ID" value="NZ_BAAAME010000002.1"/>
</dbReference>
<evidence type="ECO:0000256" key="2">
    <source>
        <dbReference type="ARBA" id="ARBA00022475"/>
    </source>
</evidence>
<evidence type="ECO:0000259" key="7">
    <source>
        <dbReference type="Pfam" id="PF12698"/>
    </source>
</evidence>